<comment type="subunit">
    <text evidence="6">Homodimer.</text>
</comment>
<dbReference type="OrthoDB" id="46571at2"/>
<keyword evidence="6" id="KW-0460">Magnesium</keyword>
<dbReference type="SUPFAM" id="SSF69065">
    <property type="entry name" value="RNase III domain-like"/>
    <property type="match status" value="1"/>
</dbReference>
<accession>C6LHN4</accession>
<comment type="similarity">
    <text evidence="6">Belongs to the MrnC RNase family.</text>
</comment>
<keyword evidence="3 6" id="KW-0540">Nuclease</keyword>
<evidence type="ECO:0000256" key="5">
    <source>
        <dbReference type="ARBA" id="ARBA00022801"/>
    </source>
</evidence>
<dbReference type="Gene3D" id="1.10.1520.10">
    <property type="entry name" value="Ribonuclease III domain"/>
    <property type="match status" value="1"/>
</dbReference>
<evidence type="ECO:0000256" key="2">
    <source>
        <dbReference type="ARBA" id="ARBA00022552"/>
    </source>
</evidence>
<dbReference type="PANTHER" id="PTHR34276">
    <property type="entry name" value="MINI-RIBONUCLEASE 3"/>
    <property type="match status" value="1"/>
</dbReference>
<dbReference type="RefSeq" id="WP_006862932.1">
    <property type="nucleotide sequence ID" value="NZ_ACCL02000015.1"/>
</dbReference>
<reference evidence="8" key="1">
    <citation type="submission" date="2009-07" db="EMBL/GenBank/DDBJ databases">
        <authorList>
            <person name="Weinstock G."/>
            <person name="Sodergren E."/>
            <person name="Clifton S."/>
            <person name="Fulton L."/>
            <person name="Fulton B."/>
            <person name="Courtney L."/>
            <person name="Fronick C."/>
            <person name="Harrison M."/>
            <person name="Strong C."/>
            <person name="Farmer C."/>
            <person name="Delahaunty K."/>
            <person name="Markovic C."/>
            <person name="Hall O."/>
            <person name="Minx P."/>
            <person name="Tomlinson C."/>
            <person name="Mitreva M."/>
            <person name="Nelson J."/>
            <person name="Hou S."/>
            <person name="Wollam A."/>
            <person name="Pepin K.H."/>
            <person name="Johnson M."/>
            <person name="Bhonagiri V."/>
            <person name="Nash W.E."/>
            <person name="Warren W."/>
            <person name="Chinwalla A."/>
            <person name="Mardis E.R."/>
            <person name="Wilson R.K."/>
        </authorList>
    </citation>
    <scope>NUCLEOTIDE SEQUENCE [LARGE SCALE GENOMIC DNA]</scope>
    <source>
        <strain evidence="8">DSM 14469</strain>
    </source>
</reference>
<dbReference type="PIRSF" id="PIRSF005520">
    <property type="entry name" value="UCP005520"/>
    <property type="match status" value="1"/>
</dbReference>
<comment type="caution">
    <text evidence="8">The sequence shown here is derived from an EMBL/GenBank/DDBJ whole genome shotgun (WGS) entry which is preliminary data.</text>
</comment>
<name>C6LHN4_9FIRM</name>
<feature type="active site" evidence="6">
    <location>
        <position position="35"/>
    </location>
</feature>
<sequence length="155" mass="17571">MEESVDFLAYLEEKLELPEVDLREYSPLVLAYIGDDIFDLVIRTMLVRQHNCQVQKLHKKASMLVKASAQAEMIEEIMPLLTEEELAIYRRGHNAKPHTKAKNATHSDYHKATGLEALMGYLYLKKDMRRIVDLMRAGLQTEKGGPEAGPDGGTE</sequence>
<dbReference type="HAMAP" id="MF_01468">
    <property type="entry name" value="RNase_Mini_III"/>
    <property type="match status" value="1"/>
</dbReference>
<dbReference type="AlphaFoldDB" id="C6LHN4"/>
<comment type="cofactor">
    <cofactor evidence="6">
        <name>Mg(2+)</name>
        <dbReference type="ChEBI" id="CHEBI:18420"/>
    </cofactor>
</comment>
<protein>
    <recommendedName>
        <fullName evidence="6">Mini-ribonuclease 3</fullName>
        <shortName evidence="6">Mini-3</shortName>
        <shortName evidence="6">Mini-RNase 3</shortName>
        <ecNumber evidence="6">3.1.26.-</ecNumber>
    </recommendedName>
    <alternativeName>
        <fullName evidence="6">Mini-RNase III</fullName>
        <shortName evidence="6">Mini-III</shortName>
    </alternativeName>
</protein>
<evidence type="ECO:0000256" key="1">
    <source>
        <dbReference type="ARBA" id="ARBA00022517"/>
    </source>
</evidence>
<keyword evidence="5 6" id="KW-0378">Hydrolase</keyword>
<dbReference type="GO" id="GO:0004525">
    <property type="term" value="F:ribonuclease III activity"/>
    <property type="evidence" value="ECO:0007669"/>
    <property type="project" value="InterPro"/>
</dbReference>
<evidence type="ECO:0000313" key="8">
    <source>
        <dbReference type="EMBL" id="EET59774.1"/>
    </source>
</evidence>
<dbReference type="STRING" id="168384.SAMN05660368_02500"/>
<keyword evidence="1 6" id="KW-0690">Ribosome biogenesis</keyword>
<dbReference type="EC" id="3.1.26.-" evidence="6"/>
<dbReference type="InterPro" id="IPR008226">
    <property type="entry name" value="Mini3_fam"/>
</dbReference>
<dbReference type="GO" id="GO:0005737">
    <property type="term" value="C:cytoplasm"/>
    <property type="evidence" value="ECO:0007669"/>
    <property type="project" value="UniProtKB-SubCell"/>
</dbReference>
<dbReference type="InterPro" id="IPR036389">
    <property type="entry name" value="RNase_III_sf"/>
</dbReference>
<keyword evidence="2 6" id="KW-0698">rRNA processing</keyword>
<evidence type="ECO:0000259" key="7">
    <source>
        <dbReference type="Pfam" id="PF00636"/>
    </source>
</evidence>
<evidence type="ECO:0000256" key="6">
    <source>
        <dbReference type="HAMAP-Rule" id="MF_01468"/>
    </source>
</evidence>
<keyword evidence="9" id="KW-1185">Reference proteome</keyword>
<organism evidence="8 9">
    <name type="scientific">Marvinbryantia formatexigens DSM 14469</name>
    <dbReference type="NCBI Taxonomy" id="478749"/>
    <lineage>
        <taxon>Bacteria</taxon>
        <taxon>Bacillati</taxon>
        <taxon>Bacillota</taxon>
        <taxon>Clostridia</taxon>
        <taxon>Lachnospirales</taxon>
        <taxon>Lachnospiraceae</taxon>
        <taxon>Marvinbryantia</taxon>
    </lineage>
</organism>
<keyword evidence="6" id="KW-0694">RNA-binding</keyword>
<proteinExistence type="inferred from homology"/>
<dbReference type="GO" id="GO:0006364">
    <property type="term" value="P:rRNA processing"/>
    <property type="evidence" value="ECO:0007669"/>
    <property type="project" value="UniProtKB-UniRule"/>
</dbReference>
<evidence type="ECO:0000313" key="9">
    <source>
        <dbReference type="Proteomes" id="UP000005561"/>
    </source>
</evidence>
<dbReference type="InterPro" id="IPR000999">
    <property type="entry name" value="RNase_III_dom"/>
</dbReference>
<keyword evidence="6" id="KW-0699">rRNA-binding</keyword>
<feature type="domain" description="RNase III" evidence="7">
    <location>
        <begin position="29"/>
        <end position="126"/>
    </location>
</feature>
<dbReference type="EMBL" id="ACCL02000015">
    <property type="protein sequence ID" value="EET59774.1"/>
    <property type="molecule type" value="Genomic_DNA"/>
</dbReference>
<dbReference type="Proteomes" id="UP000005561">
    <property type="component" value="Unassembled WGS sequence"/>
</dbReference>
<keyword evidence="6" id="KW-0963">Cytoplasm</keyword>
<dbReference type="GO" id="GO:0019843">
    <property type="term" value="F:rRNA binding"/>
    <property type="evidence" value="ECO:0007669"/>
    <property type="project" value="UniProtKB-UniRule"/>
</dbReference>
<keyword evidence="4 6" id="KW-0255">Endonuclease</keyword>
<evidence type="ECO:0000256" key="3">
    <source>
        <dbReference type="ARBA" id="ARBA00022722"/>
    </source>
</evidence>
<evidence type="ECO:0000256" key="4">
    <source>
        <dbReference type="ARBA" id="ARBA00022759"/>
    </source>
</evidence>
<dbReference type="PANTHER" id="PTHR34276:SF1">
    <property type="entry name" value="MINI-RIBONUCLEASE 3"/>
    <property type="match status" value="1"/>
</dbReference>
<comment type="subcellular location">
    <subcellularLocation>
        <location evidence="6">Cytoplasm</location>
    </subcellularLocation>
</comment>
<dbReference type="eggNOG" id="COG1939">
    <property type="taxonomic scope" value="Bacteria"/>
</dbReference>
<comment type="function">
    <text evidence="6">Involved in correct processing of both the 5' and 3' ends of 23S rRNA precursor. Processes 30S rRNA precursor transcript even in absence of ribonuclease 3 (Rnc); Rnc processes 30S rRNA into smaller rRNA precursors.</text>
</comment>
<dbReference type="Pfam" id="PF00636">
    <property type="entry name" value="Ribonuclease_3"/>
    <property type="match status" value="1"/>
</dbReference>
<gene>
    <name evidence="6" type="primary">mrnC</name>
    <name evidence="8" type="ORF">BRYFOR_08146</name>
</gene>